<sequence length="175" mass="21315">MHLFMIKQIDEQDQFINYQNNRRIQTVLLSLTQLEIHFELDIKKQELHLEMNKCQKDPDAIYQEGLIILLQTKKTCKLFQSLKVDTQFQDDSNNVRILLLSGQFMNFNKFYQTKKLFIDPKKQFNLFQRISELFNFRQERDYLNFQKEKLIVLFNIQVIMQKRVIQYQSHMIILS</sequence>
<name>A0A8S1RDD1_9CILI</name>
<reference evidence="1" key="1">
    <citation type="submission" date="2021-01" db="EMBL/GenBank/DDBJ databases">
        <authorList>
            <consortium name="Genoscope - CEA"/>
            <person name="William W."/>
        </authorList>
    </citation>
    <scope>NUCLEOTIDE SEQUENCE</scope>
</reference>
<evidence type="ECO:0000313" key="1">
    <source>
        <dbReference type="EMBL" id="CAD8124999.1"/>
    </source>
</evidence>
<evidence type="ECO:0000313" key="2">
    <source>
        <dbReference type="Proteomes" id="UP000692954"/>
    </source>
</evidence>
<organism evidence="1 2">
    <name type="scientific">Paramecium sonneborni</name>
    <dbReference type="NCBI Taxonomy" id="65129"/>
    <lineage>
        <taxon>Eukaryota</taxon>
        <taxon>Sar</taxon>
        <taxon>Alveolata</taxon>
        <taxon>Ciliophora</taxon>
        <taxon>Intramacronucleata</taxon>
        <taxon>Oligohymenophorea</taxon>
        <taxon>Peniculida</taxon>
        <taxon>Parameciidae</taxon>
        <taxon>Paramecium</taxon>
    </lineage>
</organism>
<accession>A0A8S1RDD1</accession>
<keyword evidence="2" id="KW-1185">Reference proteome</keyword>
<protein>
    <submittedName>
        <fullName evidence="1">Uncharacterized protein</fullName>
    </submittedName>
</protein>
<dbReference type="EMBL" id="CAJJDN010000155">
    <property type="protein sequence ID" value="CAD8124999.1"/>
    <property type="molecule type" value="Genomic_DNA"/>
</dbReference>
<gene>
    <name evidence="1" type="ORF">PSON_ATCC_30995.1.T1550077</name>
</gene>
<comment type="caution">
    <text evidence="1">The sequence shown here is derived from an EMBL/GenBank/DDBJ whole genome shotgun (WGS) entry which is preliminary data.</text>
</comment>
<proteinExistence type="predicted"/>
<dbReference type="AlphaFoldDB" id="A0A8S1RDD1"/>
<dbReference type="Proteomes" id="UP000692954">
    <property type="component" value="Unassembled WGS sequence"/>
</dbReference>